<gene>
    <name evidence="2" type="ORF">HY834_03285</name>
</gene>
<evidence type="ECO:0000313" key="3">
    <source>
        <dbReference type="Proteomes" id="UP000782610"/>
    </source>
</evidence>
<dbReference type="Pfam" id="PF07045">
    <property type="entry name" value="DUF1330"/>
    <property type="match status" value="1"/>
</dbReference>
<reference evidence="2" key="1">
    <citation type="submission" date="2020-07" db="EMBL/GenBank/DDBJ databases">
        <title>Huge and variable diversity of episymbiotic CPR bacteria and DPANN archaea in groundwater ecosystems.</title>
        <authorList>
            <person name="He C.Y."/>
            <person name="Keren R."/>
            <person name="Whittaker M."/>
            <person name="Farag I.F."/>
            <person name="Doudna J."/>
            <person name="Cate J.H.D."/>
            <person name="Banfield J.F."/>
        </authorList>
    </citation>
    <scope>NUCLEOTIDE SEQUENCE</scope>
    <source>
        <strain evidence="2">NC_groundwater_1586_Pr3_B-0.1um_66_15</strain>
    </source>
</reference>
<sequence length="98" mass="10911">MAAKGYWVVGIDVEDADRYAIYQRFVRPFLAENGGTFVVRGGQQAVVEGKARRRTVVIEFPSYDEATRVYQSETYQAGMRARLGASIADFVIVEGPES</sequence>
<dbReference type="PANTHER" id="PTHR41521">
    <property type="match status" value="1"/>
</dbReference>
<evidence type="ECO:0000259" key="1">
    <source>
        <dbReference type="Pfam" id="PF07045"/>
    </source>
</evidence>
<dbReference type="InterPro" id="IPR011008">
    <property type="entry name" value="Dimeric_a/b-barrel"/>
</dbReference>
<dbReference type="Gene3D" id="3.30.70.100">
    <property type="match status" value="1"/>
</dbReference>
<dbReference type="SUPFAM" id="SSF54909">
    <property type="entry name" value="Dimeric alpha+beta barrel"/>
    <property type="match status" value="1"/>
</dbReference>
<dbReference type="InterPro" id="IPR010753">
    <property type="entry name" value="DUF1330"/>
</dbReference>
<evidence type="ECO:0000313" key="2">
    <source>
        <dbReference type="EMBL" id="MBI4920746.1"/>
    </source>
</evidence>
<comment type="caution">
    <text evidence="2">The sequence shown here is derived from an EMBL/GenBank/DDBJ whole genome shotgun (WGS) entry which is preliminary data.</text>
</comment>
<name>A0A933KZK8_9HYPH</name>
<accession>A0A933KZK8</accession>
<organism evidence="2 3">
    <name type="scientific">Devosia nanyangense</name>
    <dbReference type="NCBI Taxonomy" id="1228055"/>
    <lineage>
        <taxon>Bacteria</taxon>
        <taxon>Pseudomonadati</taxon>
        <taxon>Pseudomonadota</taxon>
        <taxon>Alphaproteobacteria</taxon>
        <taxon>Hyphomicrobiales</taxon>
        <taxon>Devosiaceae</taxon>
        <taxon>Devosia</taxon>
    </lineage>
</organism>
<dbReference type="AlphaFoldDB" id="A0A933KZK8"/>
<protein>
    <submittedName>
        <fullName evidence="2">DUF1330 domain-containing protein</fullName>
    </submittedName>
</protein>
<feature type="domain" description="DUF1330" evidence="1">
    <location>
        <begin position="4"/>
        <end position="95"/>
    </location>
</feature>
<dbReference type="EMBL" id="JACRAF010000010">
    <property type="protein sequence ID" value="MBI4920746.1"/>
    <property type="molecule type" value="Genomic_DNA"/>
</dbReference>
<dbReference type="Proteomes" id="UP000782610">
    <property type="component" value="Unassembled WGS sequence"/>
</dbReference>
<dbReference type="PANTHER" id="PTHR41521:SF4">
    <property type="entry name" value="BLR0684 PROTEIN"/>
    <property type="match status" value="1"/>
</dbReference>
<proteinExistence type="predicted"/>